<reference evidence="1" key="1">
    <citation type="submission" date="2021-06" db="EMBL/GenBank/DDBJ databases">
        <authorList>
            <person name="Kallberg Y."/>
            <person name="Tangrot J."/>
            <person name="Rosling A."/>
        </authorList>
    </citation>
    <scope>NUCLEOTIDE SEQUENCE</scope>
    <source>
        <strain evidence="1">MA461A</strain>
    </source>
</reference>
<comment type="caution">
    <text evidence="1">The sequence shown here is derived from an EMBL/GenBank/DDBJ whole genome shotgun (WGS) entry which is preliminary data.</text>
</comment>
<accession>A0ACA9R932</accession>
<dbReference type="EMBL" id="CAJVQC010045342">
    <property type="protein sequence ID" value="CAG8781149.1"/>
    <property type="molecule type" value="Genomic_DNA"/>
</dbReference>
<proteinExistence type="predicted"/>
<organism evidence="1 2">
    <name type="scientific">Racocetra persica</name>
    <dbReference type="NCBI Taxonomy" id="160502"/>
    <lineage>
        <taxon>Eukaryota</taxon>
        <taxon>Fungi</taxon>
        <taxon>Fungi incertae sedis</taxon>
        <taxon>Mucoromycota</taxon>
        <taxon>Glomeromycotina</taxon>
        <taxon>Glomeromycetes</taxon>
        <taxon>Diversisporales</taxon>
        <taxon>Gigasporaceae</taxon>
        <taxon>Racocetra</taxon>
    </lineage>
</organism>
<gene>
    <name evidence="1" type="ORF">RPERSI_LOCUS17606</name>
</gene>
<name>A0ACA9R932_9GLOM</name>
<feature type="non-terminal residue" evidence="1">
    <location>
        <position position="58"/>
    </location>
</feature>
<protein>
    <submittedName>
        <fullName evidence="1">17073_t:CDS:1</fullName>
    </submittedName>
</protein>
<dbReference type="Proteomes" id="UP000789920">
    <property type="component" value="Unassembled WGS sequence"/>
</dbReference>
<keyword evidence="2" id="KW-1185">Reference proteome</keyword>
<evidence type="ECO:0000313" key="1">
    <source>
        <dbReference type="EMBL" id="CAG8781149.1"/>
    </source>
</evidence>
<evidence type="ECO:0000313" key="2">
    <source>
        <dbReference type="Proteomes" id="UP000789920"/>
    </source>
</evidence>
<sequence length="58" mass="6554">MYNEESSPNINSQSTEWAVGFTQDQVNISLLNTYNNPSIEWSTGFTQGYEDNNSLSTE</sequence>